<accession>A0A6G0W9E3</accession>
<keyword evidence="6" id="KW-1185">Reference proteome</keyword>
<gene>
    <name evidence="5" type="ORF">Ae201684_017619</name>
</gene>
<dbReference type="GO" id="GO:0004497">
    <property type="term" value="F:monooxygenase activity"/>
    <property type="evidence" value="ECO:0007669"/>
    <property type="project" value="InterPro"/>
</dbReference>
<dbReference type="AlphaFoldDB" id="A0A6G0W9E3"/>
<evidence type="ECO:0000313" key="6">
    <source>
        <dbReference type="Proteomes" id="UP000481153"/>
    </source>
</evidence>
<protein>
    <recommendedName>
        <fullName evidence="4">Lipoxygenase domain-containing protein</fullName>
    </recommendedName>
</protein>
<dbReference type="InterPro" id="IPR036396">
    <property type="entry name" value="Cyt_P450_sf"/>
</dbReference>
<keyword evidence="2" id="KW-0223">Dioxygenase</keyword>
<dbReference type="VEuPathDB" id="FungiDB:AeMF1_013106"/>
<dbReference type="GO" id="GO:0034440">
    <property type="term" value="P:lipid oxidation"/>
    <property type="evidence" value="ECO:0007669"/>
    <property type="project" value="InterPro"/>
</dbReference>
<name>A0A6G0W9E3_9STRA</name>
<feature type="domain" description="Lipoxygenase" evidence="4">
    <location>
        <begin position="655"/>
        <end position="813"/>
    </location>
</feature>
<organism evidence="5 6">
    <name type="scientific">Aphanomyces euteiches</name>
    <dbReference type="NCBI Taxonomy" id="100861"/>
    <lineage>
        <taxon>Eukaryota</taxon>
        <taxon>Sar</taxon>
        <taxon>Stramenopiles</taxon>
        <taxon>Oomycota</taxon>
        <taxon>Saprolegniomycetes</taxon>
        <taxon>Saprolegniales</taxon>
        <taxon>Verrucalvaceae</taxon>
        <taxon>Aphanomyces</taxon>
    </lineage>
</organism>
<evidence type="ECO:0000256" key="2">
    <source>
        <dbReference type="ARBA" id="ARBA00022964"/>
    </source>
</evidence>
<dbReference type="InterPro" id="IPR013819">
    <property type="entry name" value="LipOase_C"/>
</dbReference>
<dbReference type="SUPFAM" id="SSF48264">
    <property type="entry name" value="Cytochrome P450"/>
    <property type="match status" value="1"/>
</dbReference>
<dbReference type="Proteomes" id="UP000481153">
    <property type="component" value="Unassembled WGS sequence"/>
</dbReference>
<proteinExistence type="predicted"/>
<dbReference type="GO" id="GO:0020037">
    <property type="term" value="F:heme binding"/>
    <property type="evidence" value="ECO:0007669"/>
    <property type="project" value="InterPro"/>
</dbReference>
<dbReference type="Gene3D" id="1.20.245.10">
    <property type="entry name" value="Lipoxygenase-1, Domain 5"/>
    <property type="match status" value="1"/>
</dbReference>
<dbReference type="GO" id="GO:0005506">
    <property type="term" value="F:iron ion binding"/>
    <property type="evidence" value="ECO:0007669"/>
    <property type="project" value="InterPro"/>
</dbReference>
<keyword evidence="1" id="KW-0479">Metal-binding</keyword>
<reference evidence="5 6" key="1">
    <citation type="submission" date="2019-07" db="EMBL/GenBank/DDBJ databases">
        <title>Genomics analysis of Aphanomyces spp. identifies a new class of oomycete effector associated with host adaptation.</title>
        <authorList>
            <person name="Gaulin E."/>
        </authorList>
    </citation>
    <scope>NUCLEOTIDE SEQUENCE [LARGE SCALE GENOMIC DNA]</scope>
    <source>
        <strain evidence="5 6">ATCC 201684</strain>
    </source>
</reference>
<comment type="caution">
    <text evidence="5">The sequence shown here is derived from an EMBL/GenBank/DDBJ whole genome shotgun (WGS) entry which is preliminary data.</text>
</comment>
<dbReference type="GO" id="GO:0016705">
    <property type="term" value="F:oxidoreductase activity, acting on paired donors, with incorporation or reduction of molecular oxygen"/>
    <property type="evidence" value="ECO:0007669"/>
    <property type="project" value="InterPro"/>
</dbReference>
<dbReference type="InterPro" id="IPR000907">
    <property type="entry name" value="LipOase"/>
</dbReference>
<evidence type="ECO:0000313" key="5">
    <source>
        <dbReference type="EMBL" id="KAF0723464.1"/>
    </source>
</evidence>
<dbReference type="PANTHER" id="PTHR11771">
    <property type="entry name" value="LIPOXYGENASE"/>
    <property type="match status" value="1"/>
</dbReference>
<evidence type="ECO:0000259" key="4">
    <source>
        <dbReference type="PROSITE" id="PS51393"/>
    </source>
</evidence>
<keyword evidence="3" id="KW-0560">Oxidoreductase</keyword>
<dbReference type="GO" id="GO:0016702">
    <property type="term" value="F:oxidoreductase activity, acting on single donors with incorporation of molecular oxygen, incorporation of two atoms of oxygen"/>
    <property type="evidence" value="ECO:0007669"/>
    <property type="project" value="InterPro"/>
</dbReference>
<dbReference type="Gene3D" id="1.10.630.10">
    <property type="entry name" value="Cytochrome P450"/>
    <property type="match status" value="1"/>
</dbReference>
<sequence>MGNRPTTLRPSTDQQAPVQYLTPHDQASDDYDTVLDFALAHEKVVGFFGDEGVKSFDGLFDDGSLTRHGALPHGLVDLLGPILQSLDGQEYDTTRAALVRALSGPQLELYKPVVRTIINDEHHRWAARGGVISLAKLSREMVFKVVLALVFGVDVQHDQSDLHHQVDAFLQSMRQSLGHADSQAKAQRDKLVESLVVPALNAARDRVAQGKAKPCLVDALVAEKQLDDQVVRAQVFNLFVNGFSGIDSMVINSITAMCVYPDVHDKLVVARDAFAAKYSSVEDRWDHLDDLGYIQRFLKEVTRVYVAGTTHVYGRATRSVDVTVSNGKTFELPKGTLATAILDAPTWTDASKFDPDRFLKQEHIELFPRTIDEHVNTLIVQSAFLSLLDFEWKMLPLQDYTVGPPHGTPVGGLMAVNFGHRNGHDGQLFEVAGSRHDWALLELPEAKTYRDDVETFHDFFTDSRLDLWTHMMIQLLQKKQSGWTTPKAATVLQIPKYQKVLPKINLKGTNIMVPTEDEDTPLDPWYEKALMVLLRDTLPICDNFTDNWLPGEDMEAYVMSKVGKMWPRVNVHWNDRYSDRALELIAFSGVAQHMLEKLPEPHDDGSYYAVLLDFMRDLEVRPGYAKFGADVFFDKHGKVIKIVRSGNTYHPGDDDWEYVKFCFRSSVKAKVTAVDHLLGIHCTVANYLTTANRELLPVDHPIRRLIKPFTFRSVVTNYTAAWALFWPKGVLQRAFAFTERGMNQVWEYGLKQFQFRTFPESVARQQIDTVKIPFHEDGLDYWAIAHKFVSDYVDLYYASDAELTSDASMQKFWAFLDTLPGTFPTLSLANLKNVLAQCIVWVSAMHNHLGTLAEYVSDPAFCGSAWVEGEAWNRPGNGVRLALLMSATGFKQPSILEDFSHVMLDEKAKQVCHAFTDALNKLVHVVDARNETREQKYVSFNPNTIEMAVSI</sequence>
<dbReference type="InterPro" id="IPR001128">
    <property type="entry name" value="Cyt_P450"/>
</dbReference>
<dbReference type="CDD" id="cd00302">
    <property type="entry name" value="cytochrome_P450"/>
    <property type="match status" value="1"/>
</dbReference>
<dbReference type="PROSITE" id="PS51393">
    <property type="entry name" value="LIPOXYGENASE_3"/>
    <property type="match status" value="1"/>
</dbReference>
<dbReference type="Pfam" id="PF00305">
    <property type="entry name" value="Lipoxygenase"/>
    <property type="match status" value="1"/>
</dbReference>
<dbReference type="InterPro" id="IPR036226">
    <property type="entry name" value="LipOase_C_sf"/>
</dbReference>
<dbReference type="EMBL" id="VJMJ01000305">
    <property type="protein sequence ID" value="KAF0723464.1"/>
    <property type="molecule type" value="Genomic_DNA"/>
</dbReference>
<dbReference type="Pfam" id="PF00067">
    <property type="entry name" value="p450"/>
    <property type="match status" value="1"/>
</dbReference>
<evidence type="ECO:0000256" key="3">
    <source>
        <dbReference type="ARBA" id="ARBA00023002"/>
    </source>
</evidence>
<evidence type="ECO:0000256" key="1">
    <source>
        <dbReference type="ARBA" id="ARBA00022723"/>
    </source>
</evidence>
<dbReference type="SUPFAM" id="SSF48484">
    <property type="entry name" value="Lipoxigenase"/>
    <property type="match status" value="1"/>
</dbReference>